<dbReference type="SMART" id="SM00301">
    <property type="entry name" value="DM"/>
    <property type="match status" value="1"/>
</dbReference>
<proteinExistence type="predicted"/>
<comment type="subcellular location">
    <subcellularLocation>
        <location evidence="5">Nucleus</location>
    </subcellularLocation>
</comment>
<evidence type="ECO:0000256" key="6">
    <source>
        <dbReference type="SAM" id="MobiDB-lite"/>
    </source>
</evidence>
<dbReference type="Pfam" id="PF00751">
    <property type="entry name" value="DM"/>
    <property type="match status" value="1"/>
</dbReference>
<keyword evidence="8" id="KW-1185">Reference proteome</keyword>
<dbReference type="Proteomes" id="UP000887565">
    <property type="component" value="Unplaced"/>
</dbReference>
<dbReference type="GO" id="GO:0005634">
    <property type="term" value="C:nucleus"/>
    <property type="evidence" value="ECO:0007669"/>
    <property type="project" value="UniProtKB-SubCell"/>
</dbReference>
<evidence type="ECO:0000256" key="3">
    <source>
        <dbReference type="ARBA" id="ARBA00023125"/>
    </source>
</evidence>
<dbReference type="FunFam" id="4.10.1040.10:FF:000001">
    <property type="entry name" value="doublesex- and mab-3-related transcription factor 1"/>
    <property type="match status" value="1"/>
</dbReference>
<evidence type="ECO:0000256" key="1">
    <source>
        <dbReference type="ARBA" id="ARBA00022723"/>
    </source>
</evidence>
<name>A0A915IKE5_ROMCU</name>
<dbReference type="PANTHER" id="PTHR12322">
    <property type="entry name" value="DOUBLESEX AND MAB-3 RELATED TRANSCRIPTION FACTOR DMRT"/>
    <property type="match status" value="1"/>
</dbReference>
<feature type="compositionally biased region" description="Polar residues" evidence="6">
    <location>
        <begin position="7"/>
        <end position="19"/>
    </location>
</feature>
<reference evidence="9" key="1">
    <citation type="submission" date="2022-11" db="UniProtKB">
        <authorList>
            <consortium name="WormBaseParasite"/>
        </authorList>
    </citation>
    <scope>IDENTIFICATION</scope>
</reference>
<dbReference type="AlphaFoldDB" id="A0A915IKE5"/>
<dbReference type="GO" id="GO:0007548">
    <property type="term" value="P:sex differentiation"/>
    <property type="evidence" value="ECO:0007669"/>
    <property type="project" value="TreeGrafter"/>
</dbReference>
<feature type="region of interest" description="Disordered" evidence="6">
    <location>
        <begin position="129"/>
        <end position="211"/>
    </location>
</feature>
<feature type="domain" description="DM" evidence="7">
    <location>
        <begin position="46"/>
        <end position="94"/>
    </location>
</feature>
<evidence type="ECO:0000313" key="8">
    <source>
        <dbReference type="Proteomes" id="UP000887565"/>
    </source>
</evidence>
<feature type="compositionally biased region" description="Low complexity" evidence="6">
    <location>
        <begin position="175"/>
        <end position="189"/>
    </location>
</feature>
<dbReference type="SUPFAM" id="SSF82927">
    <property type="entry name" value="Cysteine-rich DNA binding domain, (DM domain)"/>
    <property type="match status" value="1"/>
</dbReference>
<evidence type="ECO:0000313" key="9">
    <source>
        <dbReference type="WBParaSite" id="nRc.2.0.1.t13878-RA"/>
    </source>
</evidence>
<keyword evidence="4 5" id="KW-0539">Nucleus</keyword>
<dbReference type="PANTHER" id="PTHR12322:SF116">
    <property type="entry name" value="DOUBLESEX-MAB RELATED 99B"/>
    <property type="match status" value="1"/>
</dbReference>
<sequence>MDVLEARSSSMSPTQQATSSGGGNNNPLAALHSLLMRDRYQRTPKCARCRNHGVVSALKGRHKRFCRWKDCLCAKCTLIAERQRVMAAQVALRRQQTQEEKEAKELEALYGAGTAPMILAALRNNTDSCKEETNEANAAEEEKTVKLSKEGKSEHGREGEKITGIKDAMDKIDVDASSPDSSTKSSVTKVVDDDQKTQSKMQNHGKVSKSEDSLNFGTSAFIPLIGPHMSVEHVHRSLHPSSNHRPLDISGHYSTLVSNSIYPVFQPGAAIYPAPSTIFPSFTNNNQQQHHHHAPHRRAAIISTAFGNGGFVDFATSKNGTSNRRQQQSVFESRMFNDDFGSKY</sequence>
<dbReference type="GO" id="GO:0000981">
    <property type="term" value="F:DNA-binding transcription factor activity, RNA polymerase II-specific"/>
    <property type="evidence" value="ECO:0007669"/>
    <property type="project" value="TreeGrafter"/>
</dbReference>
<organism evidence="8 9">
    <name type="scientific">Romanomermis culicivorax</name>
    <name type="common">Nematode worm</name>
    <dbReference type="NCBI Taxonomy" id="13658"/>
    <lineage>
        <taxon>Eukaryota</taxon>
        <taxon>Metazoa</taxon>
        <taxon>Ecdysozoa</taxon>
        <taxon>Nematoda</taxon>
        <taxon>Enoplea</taxon>
        <taxon>Dorylaimia</taxon>
        <taxon>Mermithida</taxon>
        <taxon>Mermithoidea</taxon>
        <taxon>Mermithidae</taxon>
        <taxon>Romanomermis</taxon>
    </lineage>
</organism>
<keyword evidence="2 5" id="KW-0862">Zinc</keyword>
<evidence type="ECO:0000256" key="2">
    <source>
        <dbReference type="ARBA" id="ARBA00022833"/>
    </source>
</evidence>
<dbReference type="InterPro" id="IPR036407">
    <property type="entry name" value="DM_DNA-bd_sf"/>
</dbReference>
<protein>
    <submittedName>
        <fullName evidence="9">DM domain-containing protein</fullName>
    </submittedName>
</protein>
<dbReference type="InterPro" id="IPR026607">
    <property type="entry name" value="DMRT"/>
</dbReference>
<dbReference type="InterPro" id="IPR001275">
    <property type="entry name" value="DM_DNA-bd"/>
</dbReference>
<dbReference type="GO" id="GO:0000978">
    <property type="term" value="F:RNA polymerase II cis-regulatory region sequence-specific DNA binding"/>
    <property type="evidence" value="ECO:0007669"/>
    <property type="project" value="TreeGrafter"/>
</dbReference>
<dbReference type="WBParaSite" id="nRc.2.0.1.t13878-RA">
    <property type="protein sequence ID" value="nRc.2.0.1.t13878-RA"/>
    <property type="gene ID" value="nRc.2.0.1.g13878"/>
</dbReference>
<evidence type="ECO:0000256" key="4">
    <source>
        <dbReference type="ARBA" id="ARBA00023242"/>
    </source>
</evidence>
<feature type="DNA-binding region" description="DM" evidence="5">
    <location>
        <begin position="46"/>
        <end position="94"/>
    </location>
</feature>
<dbReference type="Gene3D" id="4.10.1040.10">
    <property type="entry name" value="DM DNA-binding domain"/>
    <property type="match status" value="1"/>
</dbReference>
<feature type="compositionally biased region" description="Basic and acidic residues" evidence="6">
    <location>
        <begin position="140"/>
        <end position="174"/>
    </location>
</feature>
<keyword evidence="3 5" id="KW-0238">DNA-binding</keyword>
<feature type="region of interest" description="Disordered" evidence="6">
    <location>
        <begin position="1"/>
        <end position="28"/>
    </location>
</feature>
<evidence type="ECO:0000259" key="7">
    <source>
        <dbReference type="PROSITE" id="PS50809"/>
    </source>
</evidence>
<evidence type="ECO:0000256" key="5">
    <source>
        <dbReference type="PROSITE-ProRule" id="PRU00070"/>
    </source>
</evidence>
<keyword evidence="1 5" id="KW-0479">Metal-binding</keyword>
<accession>A0A915IKE5</accession>
<dbReference type="GO" id="GO:0046872">
    <property type="term" value="F:metal ion binding"/>
    <property type="evidence" value="ECO:0007669"/>
    <property type="project" value="UniProtKB-KW"/>
</dbReference>
<dbReference type="PROSITE" id="PS50809">
    <property type="entry name" value="DM_2"/>
    <property type="match status" value="1"/>
</dbReference>